<keyword evidence="6" id="KW-0106">Calcium</keyword>
<sequence length="744" mass="76807">MVFGALALPALGPVSAIAAPTDLYVDNHPAAKCADHGTGLQSAPFCTIQEAADIVLPGQTVHVKAGSYNEQVKLTRSGTAEAPITFIGGEDKLSPDWTYAQLVNPDWQHPYLHTLTITGAQHLVISGFDAGPAQQENVLVDNSSDITLMRGGAQAYSTIEPDGIRVTNGSSKVTVGRYRMGGMQIDHASGTVLTTSEVGSVMATASPGTVLVSNNVRTGCHDGLVLAGASTGATVENNVIDTDTMSYPPKPCGADTNHTGIRVYTDSATGTKADYNVVSPLSGGPAYDWADQSYDAQAPFTTATGQGAHDFVANPYPTSTPDKPSISPIIDSADENAPGMLPVDLGGRSASDDPVAPDSGTGSGFRDRGAWEYYGFGSVYTPAGPTRLLDTRDGIGTVKSGHSLDLQVAGVGGVPATGVTAVTLNVTVTDPTAPGFLTVYPHGRPLPTASNLNWTAGTTIANLVTVPVVDGKVSFYAGGPAGSVNVVADLAGYYGSKGSVFTSAGPTRLLDTRGATKLSQGGDTVDLQVAGVKGIPAQGVTAVTLNVTAVKPDSGGFLTVFPHGQARPKASNLNWNSGQTIANLVTVPVVDGKVSFYAGGPAGAVDILADIAGYYSADGYDTYRADGPWRLMDTRIDMEYRASGAPTRKAAPVPAGGTLVVDLGEMPEPYAVTLNVTVTRPTAPGFLTVYPHGTDRPLASNLNWVAGQTIPNQVVVPVKDHKISLYNGSTGPVDMVVDLFGFQQ</sequence>
<evidence type="ECO:0000256" key="6">
    <source>
        <dbReference type="ARBA" id="ARBA00022837"/>
    </source>
</evidence>
<keyword evidence="11" id="KW-1185">Reference proteome</keyword>
<feature type="chain" id="PRO_5046097771" description="Right handed beta helix domain-containing protein" evidence="9">
    <location>
        <begin position="19"/>
        <end position="744"/>
    </location>
</feature>
<keyword evidence="7" id="KW-0456">Lyase</keyword>
<feature type="signal peptide" evidence="9">
    <location>
        <begin position="1"/>
        <end position="18"/>
    </location>
</feature>
<dbReference type="Gene3D" id="2.160.20.10">
    <property type="entry name" value="Single-stranded right-handed beta-helix, Pectin lyase-like"/>
    <property type="match status" value="1"/>
</dbReference>
<evidence type="ECO:0000256" key="5">
    <source>
        <dbReference type="ARBA" id="ARBA00022729"/>
    </source>
</evidence>
<evidence type="ECO:0000256" key="7">
    <source>
        <dbReference type="ARBA" id="ARBA00023239"/>
    </source>
</evidence>
<evidence type="ECO:0000256" key="2">
    <source>
        <dbReference type="ARBA" id="ARBA00004613"/>
    </source>
</evidence>
<name>A0ABN2YT28_9ACTN</name>
<keyword evidence="5 9" id="KW-0732">Signal</keyword>
<protein>
    <recommendedName>
        <fullName evidence="12">Right handed beta helix domain-containing protein</fullName>
    </recommendedName>
</protein>
<evidence type="ECO:0008006" key="12">
    <source>
        <dbReference type="Google" id="ProtNLM"/>
    </source>
</evidence>
<keyword evidence="3" id="KW-0964">Secreted</keyword>
<accession>A0ABN2YT28</accession>
<evidence type="ECO:0000313" key="10">
    <source>
        <dbReference type="EMBL" id="GAA2131818.1"/>
    </source>
</evidence>
<evidence type="ECO:0000256" key="8">
    <source>
        <dbReference type="ARBA" id="ARBA00038263"/>
    </source>
</evidence>
<dbReference type="InterPro" id="IPR052052">
    <property type="entry name" value="Polysaccharide_Lyase_9"/>
</dbReference>
<gene>
    <name evidence="10" type="ORF">GCM10009760_06000</name>
</gene>
<comment type="caution">
    <text evidence="10">The sequence shown here is derived from an EMBL/GenBank/DDBJ whole genome shotgun (WGS) entry which is preliminary data.</text>
</comment>
<dbReference type="EMBL" id="BAAANT010000002">
    <property type="protein sequence ID" value="GAA2131818.1"/>
    <property type="molecule type" value="Genomic_DNA"/>
</dbReference>
<dbReference type="InterPro" id="IPR011050">
    <property type="entry name" value="Pectin_lyase_fold/virulence"/>
</dbReference>
<dbReference type="SUPFAM" id="SSF51126">
    <property type="entry name" value="Pectin lyase-like"/>
    <property type="match status" value="1"/>
</dbReference>
<dbReference type="Proteomes" id="UP001422759">
    <property type="component" value="Unassembled WGS sequence"/>
</dbReference>
<comment type="cofactor">
    <cofactor evidence="1">
        <name>Ca(2+)</name>
        <dbReference type="ChEBI" id="CHEBI:29108"/>
    </cofactor>
</comment>
<evidence type="ECO:0000256" key="3">
    <source>
        <dbReference type="ARBA" id="ARBA00022525"/>
    </source>
</evidence>
<comment type="subcellular location">
    <subcellularLocation>
        <location evidence="2">Secreted</location>
    </subcellularLocation>
</comment>
<dbReference type="PANTHER" id="PTHR40088:SF1">
    <property type="entry name" value="PECTATE LYASE PEL9"/>
    <property type="match status" value="1"/>
</dbReference>
<proteinExistence type="inferred from homology"/>
<keyword evidence="4" id="KW-0479">Metal-binding</keyword>
<organism evidence="10 11">
    <name type="scientific">Kitasatospora kazusensis</name>
    <dbReference type="NCBI Taxonomy" id="407974"/>
    <lineage>
        <taxon>Bacteria</taxon>
        <taxon>Bacillati</taxon>
        <taxon>Actinomycetota</taxon>
        <taxon>Actinomycetes</taxon>
        <taxon>Kitasatosporales</taxon>
        <taxon>Streptomycetaceae</taxon>
        <taxon>Kitasatospora</taxon>
    </lineage>
</organism>
<comment type="similarity">
    <text evidence="8">Belongs to the polysaccharide lyase 9 family.</text>
</comment>
<evidence type="ECO:0000256" key="1">
    <source>
        <dbReference type="ARBA" id="ARBA00001913"/>
    </source>
</evidence>
<evidence type="ECO:0000256" key="4">
    <source>
        <dbReference type="ARBA" id="ARBA00022723"/>
    </source>
</evidence>
<dbReference type="PANTHER" id="PTHR40088">
    <property type="entry name" value="PECTATE LYASE (EUROFUNG)"/>
    <property type="match status" value="1"/>
</dbReference>
<evidence type="ECO:0000313" key="11">
    <source>
        <dbReference type="Proteomes" id="UP001422759"/>
    </source>
</evidence>
<reference evidence="10 11" key="1">
    <citation type="journal article" date="2019" name="Int. J. Syst. Evol. Microbiol.">
        <title>The Global Catalogue of Microorganisms (GCM) 10K type strain sequencing project: providing services to taxonomists for standard genome sequencing and annotation.</title>
        <authorList>
            <consortium name="The Broad Institute Genomics Platform"/>
            <consortium name="The Broad Institute Genome Sequencing Center for Infectious Disease"/>
            <person name="Wu L."/>
            <person name="Ma J."/>
        </authorList>
    </citation>
    <scope>NUCLEOTIDE SEQUENCE [LARGE SCALE GENOMIC DNA]</scope>
    <source>
        <strain evidence="10 11">JCM 14560</strain>
    </source>
</reference>
<dbReference type="InterPro" id="IPR012334">
    <property type="entry name" value="Pectin_lyas_fold"/>
</dbReference>
<evidence type="ECO:0000256" key="9">
    <source>
        <dbReference type="SAM" id="SignalP"/>
    </source>
</evidence>